<keyword evidence="6" id="KW-1185">Reference proteome</keyword>
<dbReference type="Proteomes" id="UP000280346">
    <property type="component" value="Unassembled WGS sequence"/>
</dbReference>
<sequence length="161" mass="18139">MKRTSLADAPCPIARSLDAVGEWWSLLILRDAMLGSTRFDEFQRGIGLATNMLARRLQTLVEAGLLERRLYQPRPPRHEYHLTDKGRDFLPVLLAMADWGNRWLMPEGDFRLVCKDTGATLHPVLVDRDSGRPIIAARVTPEMTGGAGARDVETLYREDVP</sequence>
<protein>
    <submittedName>
        <fullName evidence="5">Transcriptional regulator</fullName>
    </submittedName>
</protein>
<dbReference type="EMBL" id="RZIJ01000005">
    <property type="protein sequence ID" value="RUQ73722.1"/>
    <property type="molecule type" value="Genomic_DNA"/>
</dbReference>
<dbReference type="InterPro" id="IPR036388">
    <property type="entry name" value="WH-like_DNA-bd_sf"/>
</dbReference>
<dbReference type="Pfam" id="PF01638">
    <property type="entry name" value="HxlR"/>
    <property type="match status" value="1"/>
</dbReference>
<gene>
    <name evidence="5" type="ORF">EJ913_08670</name>
</gene>
<accession>A0A3S0X0F5</accession>
<evidence type="ECO:0000259" key="4">
    <source>
        <dbReference type="PROSITE" id="PS51118"/>
    </source>
</evidence>
<dbReference type="OrthoDB" id="9782219at2"/>
<feature type="domain" description="HTH hxlR-type" evidence="4">
    <location>
        <begin position="11"/>
        <end position="108"/>
    </location>
</feature>
<dbReference type="Gene3D" id="1.10.10.10">
    <property type="entry name" value="Winged helix-like DNA-binding domain superfamily/Winged helix DNA-binding domain"/>
    <property type="match status" value="1"/>
</dbReference>
<evidence type="ECO:0000256" key="2">
    <source>
        <dbReference type="ARBA" id="ARBA00023125"/>
    </source>
</evidence>
<evidence type="ECO:0000256" key="3">
    <source>
        <dbReference type="ARBA" id="ARBA00023163"/>
    </source>
</evidence>
<evidence type="ECO:0000256" key="1">
    <source>
        <dbReference type="ARBA" id="ARBA00023015"/>
    </source>
</evidence>
<organism evidence="5 6">
    <name type="scientific">Azospirillum doebereinerae</name>
    <dbReference type="NCBI Taxonomy" id="92933"/>
    <lineage>
        <taxon>Bacteria</taxon>
        <taxon>Pseudomonadati</taxon>
        <taxon>Pseudomonadota</taxon>
        <taxon>Alphaproteobacteria</taxon>
        <taxon>Rhodospirillales</taxon>
        <taxon>Azospirillaceae</taxon>
        <taxon>Azospirillum</taxon>
    </lineage>
</organism>
<keyword evidence="2" id="KW-0238">DNA-binding</keyword>
<dbReference type="AlphaFoldDB" id="A0A3S0X0F5"/>
<keyword evidence="3" id="KW-0804">Transcription</keyword>
<dbReference type="RefSeq" id="WP_126996801.1">
    <property type="nucleotide sequence ID" value="NZ_JBNPXW010000004.1"/>
</dbReference>
<keyword evidence="1" id="KW-0805">Transcription regulation</keyword>
<dbReference type="PROSITE" id="PS51118">
    <property type="entry name" value="HTH_HXLR"/>
    <property type="match status" value="1"/>
</dbReference>
<dbReference type="InterPro" id="IPR036390">
    <property type="entry name" value="WH_DNA-bd_sf"/>
</dbReference>
<dbReference type="GO" id="GO:0003677">
    <property type="term" value="F:DNA binding"/>
    <property type="evidence" value="ECO:0007669"/>
    <property type="project" value="UniProtKB-KW"/>
</dbReference>
<comment type="caution">
    <text evidence="5">The sequence shown here is derived from an EMBL/GenBank/DDBJ whole genome shotgun (WGS) entry which is preliminary data.</text>
</comment>
<evidence type="ECO:0000313" key="5">
    <source>
        <dbReference type="EMBL" id="RUQ73722.1"/>
    </source>
</evidence>
<dbReference type="PANTHER" id="PTHR33204">
    <property type="entry name" value="TRANSCRIPTIONAL REGULATOR, MARR FAMILY"/>
    <property type="match status" value="1"/>
</dbReference>
<dbReference type="PANTHER" id="PTHR33204:SF17">
    <property type="entry name" value="TRANSCRIPTIONAL REGULATORY PROTEIN"/>
    <property type="match status" value="1"/>
</dbReference>
<dbReference type="SUPFAM" id="SSF46785">
    <property type="entry name" value="Winged helix' DNA-binding domain"/>
    <property type="match status" value="1"/>
</dbReference>
<name>A0A3S0X0F5_9PROT</name>
<proteinExistence type="predicted"/>
<reference evidence="5 6" key="1">
    <citation type="submission" date="2018-12" db="EMBL/GenBank/DDBJ databases">
        <authorList>
            <person name="Yang Y."/>
        </authorList>
    </citation>
    <scope>NUCLEOTIDE SEQUENCE [LARGE SCALE GENOMIC DNA]</scope>
    <source>
        <strain evidence="5 6">GSF71</strain>
    </source>
</reference>
<evidence type="ECO:0000313" key="6">
    <source>
        <dbReference type="Proteomes" id="UP000280346"/>
    </source>
</evidence>
<dbReference type="InterPro" id="IPR002577">
    <property type="entry name" value="HTH_HxlR"/>
</dbReference>